<dbReference type="SUPFAM" id="SSF54695">
    <property type="entry name" value="POZ domain"/>
    <property type="match status" value="1"/>
</dbReference>
<dbReference type="CDD" id="cd18186">
    <property type="entry name" value="BTB_POZ_ZBTB_KLHL-like"/>
    <property type="match status" value="1"/>
</dbReference>
<name>A0AA39YVX9_9PEZI</name>
<evidence type="ECO:0000313" key="3">
    <source>
        <dbReference type="Proteomes" id="UP001175001"/>
    </source>
</evidence>
<proteinExistence type="predicted"/>
<reference evidence="2" key="1">
    <citation type="submission" date="2023-06" db="EMBL/GenBank/DDBJ databases">
        <title>Multi-omics analyses reveal the molecular pathogenesis toolkit of Lasiodiplodia hormozganensis, a cross-kingdom pathogen.</title>
        <authorList>
            <person name="Felix C."/>
            <person name="Meneses R."/>
            <person name="Goncalves M.F.M."/>
            <person name="Tilleman L."/>
            <person name="Duarte A.S."/>
            <person name="Jorrin-Novo J.V."/>
            <person name="Van De Peer Y."/>
            <person name="Deforce D."/>
            <person name="Van Nieuwerburgh F."/>
            <person name="Esteves A.C."/>
            <person name="Alves A."/>
        </authorList>
    </citation>
    <scope>NUCLEOTIDE SEQUENCE</scope>
    <source>
        <strain evidence="2">CBS 339.90</strain>
    </source>
</reference>
<dbReference type="PANTHER" id="PTHR47843:SF2">
    <property type="entry name" value="BTB DOMAIN-CONTAINING PROTEIN"/>
    <property type="match status" value="1"/>
</dbReference>
<dbReference type="Proteomes" id="UP001175001">
    <property type="component" value="Unassembled WGS sequence"/>
</dbReference>
<sequence>MSASRSLMMPPCLSVCPVLAKLNDAVPKGCATWGGMLHFTVGQGEQQDHFYIHRGLICEVSPCFDAALNGYFKEAKDNVIYVDEEDSSAFRDFYRWLYDHRLPDLTEPLCLIKLAIFADARIIDALRIAAIDALVESINQYWRIPVCTIPYVYEHTRPNSGLRKLVVDMVLRTQLSITDAGPGVDVPEFVADYNTALRGFSGSGRILSQALWRNTNRCEYHEHVHDPIGWAPPTKMINLQETKETST</sequence>
<dbReference type="PROSITE" id="PS50097">
    <property type="entry name" value="BTB"/>
    <property type="match status" value="1"/>
</dbReference>
<evidence type="ECO:0000313" key="2">
    <source>
        <dbReference type="EMBL" id="KAK0658560.1"/>
    </source>
</evidence>
<comment type="caution">
    <text evidence="2">The sequence shown here is derived from an EMBL/GenBank/DDBJ whole genome shotgun (WGS) entry which is preliminary data.</text>
</comment>
<dbReference type="AlphaFoldDB" id="A0AA39YVX9"/>
<evidence type="ECO:0000259" key="1">
    <source>
        <dbReference type="PROSITE" id="PS50097"/>
    </source>
</evidence>
<feature type="domain" description="BTB" evidence="1">
    <location>
        <begin position="39"/>
        <end position="102"/>
    </location>
</feature>
<accession>A0AA39YVX9</accession>
<dbReference type="Pfam" id="PF00651">
    <property type="entry name" value="BTB"/>
    <property type="match status" value="1"/>
</dbReference>
<keyword evidence="3" id="KW-1185">Reference proteome</keyword>
<gene>
    <name evidence="2" type="ORF">DIS24_g4544</name>
</gene>
<protein>
    <recommendedName>
        <fullName evidence="1">BTB domain-containing protein</fullName>
    </recommendedName>
</protein>
<organism evidence="2 3">
    <name type="scientific">Lasiodiplodia hormozganensis</name>
    <dbReference type="NCBI Taxonomy" id="869390"/>
    <lineage>
        <taxon>Eukaryota</taxon>
        <taxon>Fungi</taxon>
        <taxon>Dikarya</taxon>
        <taxon>Ascomycota</taxon>
        <taxon>Pezizomycotina</taxon>
        <taxon>Dothideomycetes</taxon>
        <taxon>Dothideomycetes incertae sedis</taxon>
        <taxon>Botryosphaeriales</taxon>
        <taxon>Botryosphaeriaceae</taxon>
        <taxon>Lasiodiplodia</taxon>
    </lineage>
</organism>
<dbReference type="InterPro" id="IPR011333">
    <property type="entry name" value="SKP1/BTB/POZ_sf"/>
</dbReference>
<dbReference type="PANTHER" id="PTHR47843">
    <property type="entry name" value="BTB DOMAIN-CONTAINING PROTEIN-RELATED"/>
    <property type="match status" value="1"/>
</dbReference>
<dbReference type="Gene3D" id="3.30.710.10">
    <property type="entry name" value="Potassium Channel Kv1.1, Chain A"/>
    <property type="match status" value="1"/>
</dbReference>
<dbReference type="InterPro" id="IPR000210">
    <property type="entry name" value="BTB/POZ_dom"/>
</dbReference>
<dbReference type="EMBL" id="JAUJDW010000017">
    <property type="protein sequence ID" value="KAK0658560.1"/>
    <property type="molecule type" value="Genomic_DNA"/>
</dbReference>